<keyword evidence="1" id="KW-1133">Transmembrane helix</keyword>
<keyword evidence="3" id="KW-1185">Reference proteome</keyword>
<dbReference type="EMBL" id="CATNWA010000265">
    <property type="protein sequence ID" value="CAI9535436.1"/>
    <property type="molecule type" value="Genomic_DNA"/>
</dbReference>
<evidence type="ECO:0000313" key="3">
    <source>
        <dbReference type="Proteomes" id="UP001162483"/>
    </source>
</evidence>
<dbReference type="Proteomes" id="UP001162483">
    <property type="component" value="Unassembled WGS sequence"/>
</dbReference>
<proteinExistence type="predicted"/>
<feature type="non-terminal residue" evidence="2">
    <location>
        <position position="55"/>
    </location>
</feature>
<protein>
    <submittedName>
        <fullName evidence="2">Uncharacterized protein</fullName>
    </submittedName>
</protein>
<evidence type="ECO:0000256" key="1">
    <source>
        <dbReference type="SAM" id="Phobius"/>
    </source>
</evidence>
<feature type="transmembrane region" description="Helical" evidence="1">
    <location>
        <begin position="12"/>
        <end position="32"/>
    </location>
</feature>
<keyword evidence="1" id="KW-0812">Transmembrane</keyword>
<organism evidence="2 3">
    <name type="scientific">Staurois parvus</name>
    <dbReference type="NCBI Taxonomy" id="386267"/>
    <lineage>
        <taxon>Eukaryota</taxon>
        <taxon>Metazoa</taxon>
        <taxon>Chordata</taxon>
        <taxon>Craniata</taxon>
        <taxon>Vertebrata</taxon>
        <taxon>Euteleostomi</taxon>
        <taxon>Amphibia</taxon>
        <taxon>Batrachia</taxon>
        <taxon>Anura</taxon>
        <taxon>Neobatrachia</taxon>
        <taxon>Ranoidea</taxon>
        <taxon>Ranidae</taxon>
        <taxon>Staurois</taxon>
    </lineage>
</organism>
<sequence>MWGDQRVNCVRFYYCVLCVCFTVSALLFMAVLCKAMHSGAGADGRELYCLQTVLP</sequence>
<reference evidence="2" key="1">
    <citation type="submission" date="2023-05" db="EMBL/GenBank/DDBJ databases">
        <authorList>
            <person name="Stuckert A."/>
        </authorList>
    </citation>
    <scope>NUCLEOTIDE SEQUENCE</scope>
</reference>
<keyword evidence="1" id="KW-0472">Membrane</keyword>
<comment type="caution">
    <text evidence="2">The sequence shown here is derived from an EMBL/GenBank/DDBJ whole genome shotgun (WGS) entry which is preliminary data.</text>
</comment>
<name>A0ABN9AHD4_9NEOB</name>
<evidence type="ECO:0000313" key="2">
    <source>
        <dbReference type="EMBL" id="CAI9535436.1"/>
    </source>
</evidence>
<accession>A0ABN9AHD4</accession>
<gene>
    <name evidence="2" type="ORF">SPARVUS_LOCUS863271</name>
</gene>